<dbReference type="InterPro" id="IPR018035">
    <property type="entry name" value="Flagellar_FliH/T3SS_HrpE"/>
</dbReference>
<evidence type="ECO:0000256" key="7">
    <source>
        <dbReference type="NCBIfam" id="TIGR03825"/>
    </source>
</evidence>
<dbReference type="Pfam" id="PF02108">
    <property type="entry name" value="FliH"/>
    <property type="match status" value="1"/>
</dbReference>
<keyword evidence="3" id="KW-0813">Transport</keyword>
<evidence type="ECO:0000256" key="2">
    <source>
        <dbReference type="ARBA" id="ARBA00006602"/>
    </source>
</evidence>
<dbReference type="Proteomes" id="UP000679950">
    <property type="component" value="Unassembled WGS sequence"/>
</dbReference>
<evidence type="ECO:0000256" key="4">
    <source>
        <dbReference type="ARBA" id="ARBA00022795"/>
    </source>
</evidence>
<accession>A0ABQ4KIN7</accession>
<gene>
    <name evidence="10" type="primary">fliH</name>
    <name evidence="10" type="ORF">J8TS2_21490</name>
</gene>
<evidence type="ECO:0000256" key="3">
    <source>
        <dbReference type="ARBA" id="ARBA00022448"/>
    </source>
</evidence>
<sequence>MSRLFKSQINRNQQENPRMIQIKQIQLDQKDHTPSMDRQYLDQEEQRIMTETKQKAKNLIHQAEEQAKILLDDIKQQQNHWEQEKDKRIQQAYDEGFQIGINEGRQQGFDEYKLKIEQAKHIIDLSKEEYEKYIHSSEVVILELAIASAERIIRSTLEGEPERFIPLVQTALKEVRNSKEIQIHVHPSQYELLLSEKQELETIFPKDVECFIYPNVDLEEYACQIESEHGRIDANISNQLVELKEKLLEILTGEES</sequence>
<dbReference type="InterPro" id="IPR022524">
    <property type="entry name" value="FliH_Bacilli"/>
</dbReference>
<dbReference type="InterPro" id="IPR051472">
    <property type="entry name" value="T3SS_Stator/FliH"/>
</dbReference>
<proteinExistence type="inferred from homology"/>
<evidence type="ECO:0000313" key="11">
    <source>
        <dbReference type="Proteomes" id="UP000679950"/>
    </source>
</evidence>
<keyword evidence="8" id="KW-0175">Coiled coil</keyword>
<feature type="domain" description="Flagellar assembly protein FliH/Type III secretion system HrpE" evidence="9">
    <location>
        <begin position="115"/>
        <end position="241"/>
    </location>
</feature>
<keyword evidence="10" id="KW-0282">Flagellum</keyword>
<keyword evidence="4" id="KW-1005">Bacterial flagellum biogenesis</keyword>
<keyword evidence="11" id="KW-1185">Reference proteome</keyword>
<keyword evidence="6" id="KW-1006">Bacterial flagellum protein export</keyword>
<evidence type="ECO:0000256" key="5">
    <source>
        <dbReference type="ARBA" id="ARBA00022927"/>
    </source>
</evidence>
<evidence type="ECO:0000256" key="8">
    <source>
        <dbReference type="SAM" id="Coils"/>
    </source>
</evidence>
<dbReference type="EMBL" id="BORB01000015">
    <property type="protein sequence ID" value="GIN57830.1"/>
    <property type="molecule type" value="Genomic_DNA"/>
</dbReference>
<reference evidence="10 11" key="1">
    <citation type="submission" date="2021-03" db="EMBL/GenBank/DDBJ databases">
        <title>Antimicrobial resistance genes in bacteria isolated from Japanese honey, and their potential for conferring macrolide and lincosamide resistance in the American foulbrood pathogen Paenibacillus larvae.</title>
        <authorList>
            <person name="Okamoto M."/>
            <person name="Kumagai M."/>
            <person name="Kanamori H."/>
            <person name="Takamatsu D."/>
        </authorList>
    </citation>
    <scope>NUCLEOTIDE SEQUENCE [LARGE SCALE GENOMIC DNA]</scope>
    <source>
        <strain evidence="10 11">J8TS2</strain>
    </source>
</reference>
<protein>
    <recommendedName>
        <fullName evidence="7">Flagellar assembly protein FliH</fullName>
    </recommendedName>
</protein>
<evidence type="ECO:0000256" key="6">
    <source>
        <dbReference type="ARBA" id="ARBA00023225"/>
    </source>
</evidence>
<name>A0ABQ4KIN7_9BACI</name>
<evidence type="ECO:0000313" key="10">
    <source>
        <dbReference type="EMBL" id="GIN57830.1"/>
    </source>
</evidence>
<keyword evidence="10" id="KW-0969">Cilium</keyword>
<keyword evidence="10" id="KW-0966">Cell projection</keyword>
<organism evidence="10 11">
    <name type="scientific">Lederbergia ruris</name>
    <dbReference type="NCBI Taxonomy" id="217495"/>
    <lineage>
        <taxon>Bacteria</taxon>
        <taxon>Bacillati</taxon>
        <taxon>Bacillota</taxon>
        <taxon>Bacilli</taxon>
        <taxon>Bacillales</taxon>
        <taxon>Bacillaceae</taxon>
        <taxon>Lederbergia</taxon>
    </lineage>
</organism>
<dbReference type="RefSeq" id="WP_191967533.1">
    <property type="nucleotide sequence ID" value="NZ_BORB01000015.1"/>
</dbReference>
<dbReference type="PANTHER" id="PTHR34982:SF1">
    <property type="entry name" value="FLAGELLAR ASSEMBLY PROTEIN FLIH"/>
    <property type="match status" value="1"/>
</dbReference>
<evidence type="ECO:0000256" key="1">
    <source>
        <dbReference type="ARBA" id="ARBA00003041"/>
    </source>
</evidence>
<dbReference type="PANTHER" id="PTHR34982">
    <property type="entry name" value="YOP PROTEINS TRANSLOCATION PROTEIN L"/>
    <property type="match status" value="1"/>
</dbReference>
<comment type="caution">
    <text evidence="10">The sequence shown here is derived from an EMBL/GenBank/DDBJ whole genome shotgun (WGS) entry which is preliminary data.</text>
</comment>
<evidence type="ECO:0000259" key="9">
    <source>
        <dbReference type="Pfam" id="PF02108"/>
    </source>
</evidence>
<dbReference type="NCBIfam" id="TIGR03825">
    <property type="entry name" value="FliH_bacil"/>
    <property type="match status" value="1"/>
</dbReference>
<feature type="coiled-coil region" evidence="8">
    <location>
        <begin position="46"/>
        <end position="80"/>
    </location>
</feature>
<comment type="function">
    <text evidence="1">Needed for flagellar regrowth and assembly.</text>
</comment>
<keyword evidence="5" id="KW-0653">Protein transport</keyword>
<comment type="similarity">
    <text evidence="2">Belongs to the FliH family.</text>
</comment>